<accession>I3R5P5</accession>
<evidence type="ECO:0000313" key="2">
    <source>
        <dbReference type="EMBL" id="AFK19555.1"/>
    </source>
</evidence>
<feature type="compositionally biased region" description="Acidic residues" evidence="1">
    <location>
        <begin position="15"/>
        <end position="30"/>
    </location>
</feature>
<dbReference type="AlphaFoldDB" id="I3R5P5"/>
<dbReference type="EMBL" id="CP001868">
    <property type="protein sequence ID" value="AFK19555.1"/>
    <property type="molecule type" value="Genomic_DNA"/>
</dbReference>
<sequence length="103" mass="11260">MFDGVVGCEHRPEESQEEEPRDDNDPDECESVPAEEPKLVYEDVLPVVEALEYDRPVHCVSAHSDSPPLAETVGSKYAYSTSAARLARMTARAMMKTAACTSG</sequence>
<organism evidence="2 3">
    <name type="scientific">Haloferax mediterranei (strain ATCC 33500 / DSM 1411 / JCM 8866 / NBRC 14739 / NCIMB 2177 / R-4)</name>
    <name type="common">Halobacterium mediterranei</name>
    <dbReference type="NCBI Taxonomy" id="523841"/>
    <lineage>
        <taxon>Archaea</taxon>
        <taxon>Methanobacteriati</taxon>
        <taxon>Methanobacteriota</taxon>
        <taxon>Stenosarchaea group</taxon>
        <taxon>Halobacteria</taxon>
        <taxon>Halobacteriales</taxon>
        <taxon>Haloferacaceae</taxon>
        <taxon>Haloferax</taxon>
    </lineage>
</organism>
<evidence type="ECO:0000313" key="3">
    <source>
        <dbReference type="Proteomes" id="UP000006469"/>
    </source>
</evidence>
<dbReference type="Proteomes" id="UP000006469">
    <property type="component" value="Chromosome"/>
</dbReference>
<feature type="region of interest" description="Disordered" evidence="1">
    <location>
        <begin position="1"/>
        <end position="38"/>
    </location>
</feature>
<protein>
    <submittedName>
        <fullName evidence="2">Uncharacterized protein</fullName>
    </submittedName>
</protein>
<gene>
    <name evidence="2" type="ordered locus">HFX_1856</name>
</gene>
<reference evidence="2 3" key="1">
    <citation type="journal article" date="2012" name="J. Bacteriol.">
        <title>Complete genome sequence of the metabolically versatile halophilic archaeon Haloferax mediterranei, a poly(3-hydroxybutyrate-co-3-hydroxyvalerate) producer.</title>
        <authorList>
            <person name="Han J."/>
            <person name="Zhang F."/>
            <person name="Hou J."/>
            <person name="Liu X."/>
            <person name="Li M."/>
            <person name="Liu H."/>
            <person name="Cai L."/>
            <person name="Zhang B."/>
            <person name="Chen Y."/>
            <person name="Zhou J."/>
            <person name="Hu S."/>
            <person name="Xiang H."/>
        </authorList>
    </citation>
    <scope>NUCLEOTIDE SEQUENCE [LARGE SCALE GENOMIC DNA]</scope>
    <source>
        <strain evidence="3">ATCC 33500 / DSM 1411 / JCM 8866 / NBRC 14739 / NCIMB 2177 / R-4</strain>
    </source>
</reference>
<evidence type="ECO:0000256" key="1">
    <source>
        <dbReference type="SAM" id="MobiDB-lite"/>
    </source>
</evidence>
<proteinExistence type="predicted"/>
<dbReference type="KEGG" id="hme:HFX_1856"/>
<dbReference type="HOGENOM" id="CLU_2257270_0_0_2"/>
<name>I3R5P5_HALMT</name>